<dbReference type="AlphaFoldDB" id="J3NQK4"/>
<dbReference type="EMBL" id="GL385396">
    <property type="protein sequence ID" value="EJT78460.1"/>
    <property type="molecule type" value="Genomic_DNA"/>
</dbReference>
<dbReference type="GeneID" id="20344018"/>
<keyword evidence="5" id="KW-1185">Reference proteome</keyword>
<dbReference type="eggNOG" id="ENOG502RMNB">
    <property type="taxonomic scope" value="Eukaryota"/>
</dbReference>
<feature type="compositionally biased region" description="Low complexity" evidence="1">
    <location>
        <begin position="114"/>
        <end position="127"/>
    </location>
</feature>
<accession>J3NQK4</accession>
<reference evidence="3" key="2">
    <citation type="submission" date="2010-07" db="EMBL/GenBank/DDBJ databases">
        <authorList>
            <consortium name="The Broad Institute Genome Sequencing Platform"/>
            <consortium name="Broad Institute Genome Sequencing Center for Infectious Disease"/>
            <person name="Ma L.-J."/>
            <person name="Dead R."/>
            <person name="Young S."/>
            <person name="Zeng Q."/>
            <person name="Koehrsen M."/>
            <person name="Alvarado L."/>
            <person name="Berlin A."/>
            <person name="Chapman S.B."/>
            <person name="Chen Z."/>
            <person name="Freedman E."/>
            <person name="Gellesch M."/>
            <person name="Goldberg J."/>
            <person name="Griggs A."/>
            <person name="Gujja S."/>
            <person name="Heilman E.R."/>
            <person name="Heiman D."/>
            <person name="Hepburn T."/>
            <person name="Howarth C."/>
            <person name="Jen D."/>
            <person name="Larson L."/>
            <person name="Mehta T."/>
            <person name="Neiman D."/>
            <person name="Pearson M."/>
            <person name="Roberts A."/>
            <person name="Saif S."/>
            <person name="Shea T."/>
            <person name="Shenoy N."/>
            <person name="Sisk P."/>
            <person name="Stolte C."/>
            <person name="Sykes S."/>
            <person name="Walk T."/>
            <person name="White J."/>
            <person name="Yandava C."/>
            <person name="Haas B."/>
            <person name="Nusbaum C."/>
            <person name="Birren B."/>
        </authorList>
    </citation>
    <scope>NUCLEOTIDE SEQUENCE</scope>
    <source>
        <strain evidence="3">R3-111a-1</strain>
    </source>
</reference>
<dbReference type="OrthoDB" id="10611296at2759"/>
<keyword evidence="2" id="KW-0472">Membrane</keyword>
<name>J3NQK4_GAET3</name>
<organism evidence="3">
    <name type="scientific">Gaeumannomyces tritici (strain R3-111a-1)</name>
    <name type="common">Wheat and barley take-all root rot fungus</name>
    <name type="synonym">Gaeumannomyces graminis var. tritici</name>
    <dbReference type="NCBI Taxonomy" id="644352"/>
    <lineage>
        <taxon>Eukaryota</taxon>
        <taxon>Fungi</taxon>
        <taxon>Dikarya</taxon>
        <taxon>Ascomycota</taxon>
        <taxon>Pezizomycotina</taxon>
        <taxon>Sordariomycetes</taxon>
        <taxon>Sordariomycetidae</taxon>
        <taxon>Magnaporthales</taxon>
        <taxon>Magnaporthaceae</taxon>
        <taxon>Gaeumannomyces</taxon>
    </lineage>
</organism>
<evidence type="ECO:0000313" key="3">
    <source>
        <dbReference type="EMBL" id="EJT78460.1"/>
    </source>
</evidence>
<feature type="compositionally biased region" description="Gly residues" evidence="1">
    <location>
        <begin position="67"/>
        <end position="79"/>
    </location>
</feature>
<dbReference type="RefSeq" id="XP_009219605.1">
    <property type="nucleotide sequence ID" value="XM_009221341.1"/>
</dbReference>
<feature type="compositionally biased region" description="Low complexity" evidence="1">
    <location>
        <begin position="80"/>
        <end position="95"/>
    </location>
</feature>
<dbReference type="EnsemblFungi" id="EJT78460">
    <property type="protein sequence ID" value="EJT78460"/>
    <property type="gene ID" value="GGTG_03560"/>
</dbReference>
<evidence type="ECO:0000313" key="4">
    <source>
        <dbReference type="EnsemblFungi" id="EJT78460"/>
    </source>
</evidence>
<proteinExistence type="predicted"/>
<evidence type="ECO:0000256" key="1">
    <source>
        <dbReference type="SAM" id="MobiDB-lite"/>
    </source>
</evidence>
<dbReference type="HOGENOM" id="CLU_1627143_0_0_1"/>
<reference evidence="3" key="3">
    <citation type="submission" date="2010-09" db="EMBL/GenBank/DDBJ databases">
        <title>Annotation of Gaeumannomyces graminis var. tritici R3-111a-1.</title>
        <authorList>
            <consortium name="The Broad Institute Genome Sequencing Platform"/>
            <person name="Ma L.-J."/>
            <person name="Dead R."/>
            <person name="Young S.K."/>
            <person name="Zeng Q."/>
            <person name="Gargeya S."/>
            <person name="Fitzgerald M."/>
            <person name="Haas B."/>
            <person name="Abouelleil A."/>
            <person name="Alvarado L."/>
            <person name="Arachchi H.M."/>
            <person name="Berlin A."/>
            <person name="Brown A."/>
            <person name="Chapman S.B."/>
            <person name="Chen Z."/>
            <person name="Dunbar C."/>
            <person name="Freedman E."/>
            <person name="Gearin G."/>
            <person name="Gellesch M."/>
            <person name="Goldberg J."/>
            <person name="Griggs A."/>
            <person name="Gujja S."/>
            <person name="Heiman D."/>
            <person name="Howarth C."/>
            <person name="Larson L."/>
            <person name="Lui A."/>
            <person name="MacDonald P.J.P."/>
            <person name="Mehta T."/>
            <person name="Montmayeur A."/>
            <person name="Murphy C."/>
            <person name="Neiman D."/>
            <person name="Pearson M."/>
            <person name="Priest M."/>
            <person name="Roberts A."/>
            <person name="Saif S."/>
            <person name="Shea T."/>
            <person name="Shenoy N."/>
            <person name="Sisk P."/>
            <person name="Stolte C."/>
            <person name="Sykes S."/>
            <person name="Yandava C."/>
            <person name="Wortman J."/>
            <person name="Nusbaum C."/>
            <person name="Birren B."/>
        </authorList>
    </citation>
    <scope>NUCLEOTIDE SEQUENCE</scope>
    <source>
        <strain evidence="3">R3-111a-1</strain>
    </source>
</reference>
<reference evidence="4" key="5">
    <citation type="submission" date="2018-04" db="UniProtKB">
        <authorList>
            <consortium name="EnsemblFungi"/>
        </authorList>
    </citation>
    <scope>IDENTIFICATION</scope>
    <source>
        <strain evidence="4">R3-111a-1</strain>
    </source>
</reference>
<keyword evidence="2" id="KW-1133">Transmembrane helix</keyword>
<dbReference type="VEuPathDB" id="FungiDB:GGTG_03560"/>
<evidence type="ECO:0000256" key="2">
    <source>
        <dbReference type="SAM" id="Phobius"/>
    </source>
</evidence>
<sequence length="163" mass="17591">MYIPSSQQTSEAVRLVARQYNYGNDRRRYFHPGGIFGLVAAGIFVLLLALFCVMRKRRSSRRAMVAGGTGPAHKWGGGWHANNNNNHNNMNANKPNGGGYYNPGSAAPPPYAPPQQQAGGPTPMAPAFTATHHNGQGQNADYYGSTHPAPEVTGLSNKNNGRW</sequence>
<gene>
    <name evidence="4" type="primary">20344018</name>
    <name evidence="3" type="ORF">GGTG_03560</name>
</gene>
<protein>
    <submittedName>
        <fullName evidence="3 4">Uncharacterized protein</fullName>
    </submittedName>
</protein>
<feature type="region of interest" description="Disordered" evidence="1">
    <location>
        <begin position="67"/>
        <end position="163"/>
    </location>
</feature>
<feature type="compositionally biased region" description="Polar residues" evidence="1">
    <location>
        <begin position="154"/>
        <end position="163"/>
    </location>
</feature>
<dbReference type="Proteomes" id="UP000006039">
    <property type="component" value="Unassembled WGS sequence"/>
</dbReference>
<keyword evidence="2" id="KW-0812">Transmembrane</keyword>
<evidence type="ECO:0000313" key="5">
    <source>
        <dbReference type="Proteomes" id="UP000006039"/>
    </source>
</evidence>
<reference evidence="4" key="4">
    <citation type="journal article" date="2015" name="G3 (Bethesda)">
        <title>Genome sequences of three phytopathogenic species of the Magnaporthaceae family of fungi.</title>
        <authorList>
            <person name="Okagaki L.H."/>
            <person name="Nunes C.C."/>
            <person name="Sailsbery J."/>
            <person name="Clay B."/>
            <person name="Brown D."/>
            <person name="John T."/>
            <person name="Oh Y."/>
            <person name="Young N."/>
            <person name="Fitzgerald M."/>
            <person name="Haas B.J."/>
            <person name="Zeng Q."/>
            <person name="Young S."/>
            <person name="Adiconis X."/>
            <person name="Fan L."/>
            <person name="Levin J.Z."/>
            <person name="Mitchell T.K."/>
            <person name="Okubara P.A."/>
            <person name="Farman M.L."/>
            <person name="Kohn L.M."/>
            <person name="Birren B."/>
            <person name="Ma L.-J."/>
            <person name="Dean R.A."/>
        </authorList>
    </citation>
    <scope>NUCLEOTIDE SEQUENCE</scope>
    <source>
        <strain evidence="4">R3-111a-1</strain>
    </source>
</reference>
<reference evidence="5" key="1">
    <citation type="submission" date="2010-07" db="EMBL/GenBank/DDBJ databases">
        <title>The genome sequence of Gaeumannomyces graminis var. tritici strain R3-111a-1.</title>
        <authorList>
            <consortium name="The Broad Institute Genome Sequencing Platform"/>
            <person name="Ma L.-J."/>
            <person name="Dead R."/>
            <person name="Young S."/>
            <person name="Zeng Q."/>
            <person name="Koehrsen M."/>
            <person name="Alvarado L."/>
            <person name="Berlin A."/>
            <person name="Chapman S.B."/>
            <person name="Chen Z."/>
            <person name="Freedman E."/>
            <person name="Gellesch M."/>
            <person name="Goldberg J."/>
            <person name="Griggs A."/>
            <person name="Gujja S."/>
            <person name="Heilman E.R."/>
            <person name="Heiman D."/>
            <person name="Hepburn T."/>
            <person name="Howarth C."/>
            <person name="Jen D."/>
            <person name="Larson L."/>
            <person name="Mehta T."/>
            <person name="Neiman D."/>
            <person name="Pearson M."/>
            <person name="Roberts A."/>
            <person name="Saif S."/>
            <person name="Shea T."/>
            <person name="Shenoy N."/>
            <person name="Sisk P."/>
            <person name="Stolte C."/>
            <person name="Sykes S."/>
            <person name="Walk T."/>
            <person name="White J."/>
            <person name="Yandava C."/>
            <person name="Haas B."/>
            <person name="Nusbaum C."/>
            <person name="Birren B."/>
        </authorList>
    </citation>
    <scope>NUCLEOTIDE SEQUENCE [LARGE SCALE GENOMIC DNA]</scope>
    <source>
        <strain evidence="5">R3-111a-1</strain>
    </source>
</reference>
<feature type="transmembrane region" description="Helical" evidence="2">
    <location>
        <begin position="35"/>
        <end position="54"/>
    </location>
</feature>